<evidence type="ECO:0000256" key="2">
    <source>
        <dbReference type="ARBA" id="ARBA00023125"/>
    </source>
</evidence>
<dbReference type="InterPro" id="IPR019885">
    <property type="entry name" value="Tscrpt_reg_HTH_AsnC-type_CS"/>
</dbReference>
<dbReference type="PATRIC" id="fig|445709.3.peg.3502"/>
<keyword evidence="2" id="KW-0238">DNA-binding</keyword>
<dbReference type="PROSITE" id="PS00519">
    <property type="entry name" value="HTH_ASNC_1"/>
    <property type="match status" value="1"/>
</dbReference>
<dbReference type="AlphaFoldDB" id="A0A0G3EXX8"/>
<name>A0A0G3EXX8_9BURK</name>
<dbReference type="InterPro" id="IPR011008">
    <property type="entry name" value="Dimeric_a/b-barrel"/>
</dbReference>
<proteinExistence type="predicted"/>
<evidence type="ECO:0000256" key="3">
    <source>
        <dbReference type="ARBA" id="ARBA00023163"/>
    </source>
</evidence>
<dbReference type="GO" id="GO:0043200">
    <property type="term" value="P:response to amino acid"/>
    <property type="evidence" value="ECO:0007669"/>
    <property type="project" value="TreeGrafter"/>
</dbReference>
<dbReference type="PANTHER" id="PTHR30154">
    <property type="entry name" value="LEUCINE-RESPONSIVE REGULATORY PROTEIN"/>
    <property type="match status" value="1"/>
</dbReference>
<dbReference type="GO" id="GO:0043565">
    <property type="term" value="F:sequence-specific DNA binding"/>
    <property type="evidence" value="ECO:0007669"/>
    <property type="project" value="InterPro"/>
</dbReference>
<dbReference type="GO" id="GO:0006355">
    <property type="term" value="P:regulation of DNA-templated transcription"/>
    <property type="evidence" value="ECO:0007669"/>
    <property type="project" value="UniProtKB-ARBA"/>
</dbReference>
<evidence type="ECO:0000313" key="6">
    <source>
        <dbReference type="Proteomes" id="UP000036700"/>
    </source>
</evidence>
<dbReference type="PRINTS" id="PR00033">
    <property type="entry name" value="HTHASNC"/>
</dbReference>
<evidence type="ECO:0000256" key="1">
    <source>
        <dbReference type="ARBA" id="ARBA00023015"/>
    </source>
</evidence>
<keyword evidence="3" id="KW-0804">Transcription</keyword>
<dbReference type="EMBL" id="CP011568">
    <property type="protein sequence ID" value="AKJ69586.1"/>
    <property type="molecule type" value="Genomic_DNA"/>
</dbReference>
<dbReference type="Pfam" id="PF13412">
    <property type="entry name" value="HTH_24"/>
    <property type="match status" value="1"/>
</dbReference>
<dbReference type="OrthoDB" id="8526125at2"/>
<accession>A0A0G3EXX8</accession>
<dbReference type="Gene3D" id="1.10.10.10">
    <property type="entry name" value="Winged helix-like DNA-binding domain superfamily/Winged helix DNA-binding domain"/>
    <property type="match status" value="1"/>
</dbReference>
<keyword evidence="6" id="KW-1185">Reference proteome</keyword>
<organism evidence="5 6">
    <name type="scientific">Pandoraea thiooxydans</name>
    <dbReference type="NCBI Taxonomy" id="445709"/>
    <lineage>
        <taxon>Bacteria</taxon>
        <taxon>Pseudomonadati</taxon>
        <taxon>Pseudomonadota</taxon>
        <taxon>Betaproteobacteria</taxon>
        <taxon>Burkholderiales</taxon>
        <taxon>Burkholderiaceae</taxon>
        <taxon>Pandoraea</taxon>
    </lineage>
</organism>
<dbReference type="SMART" id="SM00344">
    <property type="entry name" value="HTH_ASNC"/>
    <property type="match status" value="1"/>
</dbReference>
<dbReference type="InterPro" id="IPR000485">
    <property type="entry name" value="AsnC-type_HTH_dom"/>
</dbReference>
<dbReference type="InterPro" id="IPR019887">
    <property type="entry name" value="Tscrpt_reg_AsnC/Lrp_C"/>
</dbReference>
<sequence>MDKKDIQILALLQADASIGLNELAKAVNLSPTPCWRRVQKLRDEGVIRQQVVLCDAAKLNLGLTAFVSIRASQHNDAWTQRFLKGVRAIPEIVEIYRMTGETDYLLKVVVSDIAGYDDVYKRLIKVTELLDVSAGFAMEVVKHTTALPLVHVSGD</sequence>
<dbReference type="SUPFAM" id="SSF46785">
    <property type="entry name" value="Winged helix' DNA-binding domain"/>
    <property type="match status" value="1"/>
</dbReference>
<reference evidence="6" key="1">
    <citation type="submission" date="2015-06" db="EMBL/GenBank/DDBJ databases">
        <authorList>
            <person name="Lim Y.L."/>
            <person name="Ee R."/>
            <person name="Yong D."/>
            <person name="How K.Y."/>
            <person name="Yin W.F."/>
            <person name="Chan K.G."/>
        </authorList>
    </citation>
    <scope>NUCLEOTIDE SEQUENCE [LARGE SCALE GENOMIC DNA]</scope>
    <source>
        <strain evidence="6">DSM 25325</strain>
    </source>
</reference>
<dbReference type="RefSeq" id="WP_047215501.1">
    <property type="nucleotide sequence ID" value="NZ_CP011568.3"/>
</dbReference>
<dbReference type="InterPro" id="IPR011991">
    <property type="entry name" value="ArsR-like_HTH"/>
</dbReference>
<protein>
    <submittedName>
        <fullName evidence="5">Transcriptional regulator</fullName>
    </submittedName>
</protein>
<evidence type="ECO:0000313" key="5">
    <source>
        <dbReference type="EMBL" id="AKJ69586.1"/>
    </source>
</evidence>
<dbReference type="STRING" id="445709.ABW99_16575"/>
<dbReference type="CDD" id="cd00090">
    <property type="entry name" value="HTH_ARSR"/>
    <property type="match status" value="1"/>
</dbReference>
<dbReference type="InterPro" id="IPR036390">
    <property type="entry name" value="WH_DNA-bd_sf"/>
</dbReference>
<dbReference type="InterPro" id="IPR036388">
    <property type="entry name" value="WH-like_DNA-bd_sf"/>
</dbReference>
<dbReference type="SUPFAM" id="SSF54909">
    <property type="entry name" value="Dimeric alpha+beta barrel"/>
    <property type="match status" value="1"/>
</dbReference>
<keyword evidence="1" id="KW-0805">Transcription regulation</keyword>
<feature type="domain" description="HTH asnC-type" evidence="4">
    <location>
        <begin position="1"/>
        <end position="64"/>
    </location>
</feature>
<dbReference type="Pfam" id="PF01037">
    <property type="entry name" value="AsnC_trans_reg"/>
    <property type="match status" value="1"/>
</dbReference>
<dbReference type="InterPro" id="IPR019888">
    <property type="entry name" value="Tscrpt_reg_AsnC-like"/>
</dbReference>
<evidence type="ECO:0000259" key="4">
    <source>
        <dbReference type="PROSITE" id="PS50956"/>
    </source>
</evidence>
<dbReference type="GO" id="GO:0005829">
    <property type="term" value="C:cytosol"/>
    <property type="evidence" value="ECO:0007669"/>
    <property type="project" value="TreeGrafter"/>
</dbReference>
<dbReference type="Gene3D" id="3.30.70.920">
    <property type="match status" value="1"/>
</dbReference>
<gene>
    <name evidence="5" type="ORF">ABW99_16575</name>
</gene>
<dbReference type="PROSITE" id="PS50956">
    <property type="entry name" value="HTH_ASNC_2"/>
    <property type="match status" value="1"/>
</dbReference>
<dbReference type="PANTHER" id="PTHR30154:SF17">
    <property type="entry name" value="DNA-BINDING TRANSCRIPTIONAL ACTIVATOR DECR"/>
    <property type="match status" value="1"/>
</dbReference>
<dbReference type="Proteomes" id="UP000036700">
    <property type="component" value="Chromosome"/>
</dbReference>
<dbReference type="KEGG" id="ptx:ABW99_16575"/>